<evidence type="ECO:0000256" key="2">
    <source>
        <dbReference type="ARBA" id="ARBA00022473"/>
    </source>
</evidence>
<feature type="region of interest" description="Disordered" evidence="5">
    <location>
        <begin position="453"/>
        <end position="507"/>
    </location>
</feature>
<evidence type="ECO:0000313" key="10">
    <source>
        <dbReference type="Proteomes" id="UP001558713"/>
    </source>
</evidence>
<feature type="domain" description="WWE" evidence="6">
    <location>
        <begin position="63"/>
        <end position="152"/>
    </location>
</feature>
<proteinExistence type="predicted"/>
<dbReference type="GO" id="GO:0005634">
    <property type="term" value="C:nucleus"/>
    <property type="evidence" value="ECO:0007669"/>
    <property type="project" value="UniProtKB-SubCell"/>
</dbReference>
<dbReference type="InterPro" id="IPR004170">
    <property type="entry name" value="WWE_dom"/>
</dbReference>
<keyword evidence="4" id="KW-0539">Nucleus</keyword>
<sequence length="580" mass="64864">MEGKIVKVLDSSFKDGFGKKRKRAGNYTLYDSGRSSTKLQCVLSPNISTQNLEKRTTLDGENRVNVSENRVGKSLVRYYSYYKKTGVPKRVMFYENGEWIDLPENIICAIRNDLEAKRAAIELNWCGRDFVLDFLHMHRLDLETGVKTQLAWIDIAGKCFFPDINDSLGKDCCHHICGKDPEHYDQREIKLRLEIDVNGKELPRLNLNELSEESGDNMDYIQVVQRSSNRQDDEASEDSCSRELDDDVEKWDETGTNIFSGVKPAEVELDKDAVKQMFALGIATLGHVELLDVCQISSEIAKARLSLFQKQADITKKRQGDANIRYAWVPAKKEVLSAVMMHGLGVGGAFIRKSMYGVGVHLTAANYPGLSARFCDIDENGVRHMVLCRVIMGNMEPLRGDKAQFFTGGEEYDNGVDDVQSPKHYIVWNMNMNTHIYPEFVVSFKPSIPNAEGNLLPTTQSKHETSGLTLEGPKGSPSNGPGRLSNGGSGSGNNNAGSSSRRPRSPLMPFPMLFNAISSKVARKDMDLIAADYQQLREKKMSRAEFYKKLRMIVGDDDLLRSTITALQRGLALVLCGGEM</sequence>
<dbReference type="PANTHER" id="PTHR32263">
    <property type="entry name" value="INACTIVE POLY [ADP-RIBOSE] POLYMERASE SRO4-RELATED"/>
    <property type="match status" value="1"/>
</dbReference>
<accession>A0ABD1AX12</accession>
<dbReference type="AlphaFoldDB" id="A0ABD1AX12"/>
<reference evidence="9 10" key="1">
    <citation type="submission" date="2024-04" db="EMBL/GenBank/DDBJ databases">
        <title>Genome assembly C_amara_ONT_v2.</title>
        <authorList>
            <person name="Yant L."/>
            <person name="Moore C."/>
            <person name="Slenker M."/>
        </authorList>
    </citation>
    <scope>NUCLEOTIDE SEQUENCE [LARGE SCALE GENOMIC DNA]</scope>
    <source>
        <tissue evidence="9">Leaf</tissue>
    </source>
</reference>
<keyword evidence="10" id="KW-1185">Reference proteome</keyword>
<dbReference type="PROSITE" id="PS50918">
    <property type="entry name" value="WWE"/>
    <property type="match status" value="1"/>
</dbReference>
<feature type="domain" description="RST" evidence="8">
    <location>
        <begin position="501"/>
        <end position="573"/>
    </location>
</feature>
<dbReference type="Gene3D" id="3.90.228.10">
    <property type="match status" value="1"/>
</dbReference>
<feature type="compositionally biased region" description="Basic and acidic residues" evidence="5">
    <location>
        <begin position="229"/>
        <end position="243"/>
    </location>
</feature>
<dbReference type="PROSITE" id="PS51059">
    <property type="entry name" value="PARP_CATALYTIC"/>
    <property type="match status" value="1"/>
</dbReference>
<dbReference type="InterPro" id="IPR012317">
    <property type="entry name" value="Poly(ADP-ribose)pol_cat_dom"/>
</dbReference>
<feature type="domain" description="PARP catalytic" evidence="7">
    <location>
        <begin position="245"/>
        <end position="465"/>
    </location>
</feature>
<name>A0ABD1AX12_CARAN</name>
<dbReference type="Pfam" id="PF23467">
    <property type="entry name" value="WWE_5"/>
    <property type="match status" value="1"/>
</dbReference>
<evidence type="ECO:0000256" key="5">
    <source>
        <dbReference type="SAM" id="MobiDB-lite"/>
    </source>
</evidence>
<evidence type="ECO:0000256" key="3">
    <source>
        <dbReference type="ARBA" id="ARBA00023016"/>
    </source>
</evidence>
<gene>
    <name evidence="9" type="ORF">V5N11_008573</name>
</gene>
<dbReference type="InterPro" id="IPR044964">
    <property type="entry name" value="RCD1/SRO1-5"/>
</dbReference>
<dbReference type="PROSITE" id="PS51879">
    <property type="entry name" value="RST"/>
    <property type="match status" value="1"/>
</dbReference>
<comment type="subcellular location">
    <subcellularLocation>
        <location evidence="1">Nucleus</location>
    </subcellularLocation>
</comment>
<evidence type="ECO:0000259" key="8">
    <source>
        <dbReference type="PROSITE" id="PS51879"/>
    </source>
</evidence>
<keyword evidence="2" id="KW-0217">Developmental protein</keyword>
<dbReference type="InterPro" id="IPR022003">
    <property type="entry name" value="RST"/>
</dbReference>
<dbReference type="Proteomes" id="UP001558713">
    <property type="component" value="Unassembled WGS sequence"/>
</dbReference>
<dbReference type="SUPFAM" id="SSF56399">
    <property type="entry name" value="ADP-ribosylation"/>
    <property type="match status" value="1"/>
</dbReference>
<evidence type="ECO:0000259" key="7">
    <source>
        <dbReference type="PROSITE" id="PS51059"/>
    </source>
</evidence>
<dbReference type="EMBL" id="JBANAX010000383">
    <property type="protein sequence ID" value="KAL1211114.1"/>
    <property type="molecule type" value="Genomic_DNA"/>
</dbReference>
<feature type="compositionally biased region" description="Low complexity" evidence="5">
    <location>
        <begin position="475"/>
        <end position="484"/>
    </location>
</feature>
<dbReference type="InterPro" id="IPR057823">
    <property type="entry name" value="WWE_RCD1"/>
</dbReference>
<evidence type="ECO:0000256" key="4">
    <source>
        <dbReference type="ARBA" id="ARBA00023242"/>
    </source>
</evidence>
<dbReference type="PANTHER" id="PTHR32263:SF5">
    <property type="entry name" value="INACTIVE POLY [ADP-RIBOSE] POLYMERASE SRO1-RELATED"/>
    <property type="match status" value="1"/>
</dbReference>
<evidence type="ECO:0000313" key="9">
    <source>
        <dbReference type="EMBL" id="KAL1211114.1"/>
    </source>
</evidence>
<keyword evidence="3" id="KW-0346">Stress response</keyword>
<evidence type="ECO:0000256" key="1">
    <source>
        <dbReference type="ARBA" id="ARBA00004123"/>
    </source>
</evidence>
<evidence type="ECO:0000259" key="6">
    <source>
        <dbReference type="PROSITE" id="PS50918"/>
    </source>
</evidence>
<organism evidence="9 10">
    <name type="scientific">Cardamine amara subsp. amara</name>
    <dbReference type="NCBI Taxonomy" id="228776"/>
    <lineage>
        <taxon>Eukaryota</taxon>
        <taxon>Viridiplantae</taxon>
        <taxon>Streptophyta</taxon>
        <taxon>Embryophyta</taxon>
        <taxon>Tracheophyta</taxon>
        <taxon>Spermatophyta</taxon>
        <taxon>Magnoliopsida</taxon>
        <taxon>eudicotyledons</taxon>
        <taxon>Gunneridae</taxon>
        <taxon>Pentapetalae</taxon>
        <taxon>rosids</taxon>
        <taxon>malvids</taxon>
        <taxon>Brassicales</taxon>
        <taxon>Brassicaceae</taxon>
        <taxon>Cardamineae</taxon>
        <taxon>Cardamine</taxon>
    </lineage>
</organism>
<feature type="region of interest" description="Disordered" evidence="5">
    <location>
        <begin position="226"/>
        <end position="246"/>
    </location>
</feature>
<comment type="caution">
    <text evidence="9">The sequence shown here is derived from an EMBL/GenBank/DDBJ whole genome shotgun (WGS) entry which is preliminary data.</text>
</comment>
<protein>
    <submittedName>
        <fullName evidence="9">Inactive poly [ADP-ribose] polymerase SRO1</fullName>
    </submittedName>
</protein>
<dbReference type="Pfam" id="PF12174">
    <property type="entry name" value="RST"/>
    <property type="match status" value="1"/>
</dbReference>